<name>A0A9D2LFB6_9MICO</name>
<feature type="region of interest" description="Disordered" evidence="2">
    <location>
        <begin position="305"/>
        <end position="350"/>
    </location>
</feature>
<dbReference type="GO" id="GO:0016020">
    <property type="term" value="C:membrane"/>
    <property type="evidence" value="ECO:0007669"/>
    <property type="project" value="InterPro"/>
</dbReference>
<dbReference type="GO" id="GO:0055070">
    <property type="term" value="P:copper ion homeostasis"/>
    <property type="evidence" value="ECO:0007669"/>
    <property type="project" value="InterPro"/>
</dbReference>
<evidence type="ECO:0000256" key="1">
    <source>
        <dbReference type="SAM" id="Coils"/>
    </source>
</evidence>
<accession>A0A9D2LFB6</accession>
<dbReference type="Pfam" id="PF11382">
    <property type="entry name" value="MctB"/>
    <property type="match status" value="1"/>
</dbReference>
<dbReference type="EMBL" id="DWZH01000107">
    <property type="protein sequence ID" value="HJB11574.1"/>
    <property type="molecule type" value="Genomic_DNA"/>
</dbReference>
<feature type="coiled-coil region" evidence="1">
    <location>
        <begin position="34"/>
        <end position="61"/>
    </location>
</feature>
<proteinExistence type="predicted"/>
<reference evidence="3" key="2">
    <citation type="submission" date="2021-04" db="EMBL/GenBank/DDBJ databases">
        <authorList>
            <person name="Gilroy R."/>
        </authorList>
    </citation>
    <scope>NUCLEOTIDE SEQUENCE</scope>
    <source>
        <strain evidence="3">ChiHjej13B12-24818</strain>
    </source>
</reference>
<dbReference type="AlphaFoldDB" id="A0A9D2LFB6"/>
<gene>
    <name evidence="3" type="ORF">H9786_13810</name>
</gene>
<sequence>MIDFRYHLVSLISVFLALAVGIVLGAGPLRENLGDQLAGQVEQLRTEQDQLRSQADELGIQNDQLASFITEIGPDLVADTLPGNDIAILTDDSSTRPATERTSELLEEAGAQSVTRVDLQPALWEPDEDDRRTEAISAISAIAPGALDTELEGSEQLSAVIVTLLAPAAEDSDLDPELRAQIWQILVDHQLVTLTGDMPPQVDGVIFASAAPEDLAEESEDDTAATERAQGLLASQTALVDQLAVGDLPAVVAGATPHNDSTTSLLRTVRGDSELEALSTTDRLEEADGPVLSVLALIEQARGGAGAYGTTADAQARLPELPETRSALGAPSGGGPEGSGPAPSDGGGDQ</sequence>
<evidence type="ECO:0000313" key="3">
    <source>
        <dbReference type="EMBL" id="HJB11574.1"/>
    </source>
</evidence>
<comment type="caution">
    <text evidence="3">The sequence shown here is derived from an EMBL/GenBank/DDBJ whole genome shotgun (WGS) entry which is preliminary data.</text>
</comment>
<evidence type="ECO:0000313" key="4">
    <source>
        <dbReference type="Proteomes" id="UP000823823"/>
    </source>
</evidence>
<dbReference type="Proteomes" id="UP000823823">
    <property type="component" value="Unassembled WGS sequence"/>
</dbReference>
<organism evidence="3 4">
    <name type="scientific">Candidatus Brachybacterium merdavium</name>
    <dbReference type="NCBI Taxonomy" id="2838513"/>
    <lineage>
        <taxon>Bacteria</taxon>
        <taxon>Bacillati</taxon>
        <taxon>Actinomycetota</taxon>
        <taxon>Actinomycetes</taxon>
        <taxon>Micrococcales</taxon>
        <taxon>Dermabacteraceae</taxon>
        <taxon>Brachybacterium</taxon>
    </lineage>
</organism>
<keyword evidence="1" id="KW-0175">Coiled coil</keyword>
<dbReference type="InterPro" id="IPR021522">
    <property type="entry name" value="MctB"/>
</dbReference>
<protein>
    <submittedName>
        <fullName evidence="3">Copper transporter</fullName>
    </submittedName>
</protein>
<reference evidence="3" key="1">
    <citation type="journal article" date="2021" name="PeerJ">
        <title>Extensive microbial diversity within the chicken gut microbiome revealed by metagenomics and culture.</title>
        <authorList>
            <person name="Gilroy R."/>
            <person name="Ravi A."/>
            <person name="Getino M."/>
            <person name="Pursley I."/>
            <person name="Horton D.L."/>
            <person name="Alikhan N.F."/>
            <person name="Baker D."/>
            <person name="Gharbi K."/>
            <person name="Hall N."/>
            <person name="Watson M."/>
            <person name="Adriaenssens E.M."/>
            <person name="Foster-Nyarko E."/>
            <person name="Jarju S."/>
            <person name="Secka A."/>
            <person name="Antonio M."/>
            <person name="Oren A."/>
            <person name="Chaudhuri R.R."/>
            <person name="La Ragione R."/>
            <person name="Hildebrand F."/>
            <person name="Pallen M.J."/>
        </authorList>
    </citation>
    <scope>NUCLEOTIDE SEQUENCE</scope>
    <source>
        <strain evidence="3">ChiHjej13B12-24818</strain>
    </source>
</reference>
<evidence type="ECO:0000256" key="2">
    <source>
        <dbReference type="SAM" id="MobiDB-lite"/>
    </source>
</evidence>